<proteinExistence type="predicted"/>
<evidence type="ECO:0000313" key="2">
    <source>
        <dbReference type="Proteomes" id="UP000054270"/>
    </source>
</evidence>
<name>A0A0D2N814_HYPSF</name>
<keyword evidence="2" id="KW-1185">Reference proteome</keyword>
<dbReference type="OrthoDB" id="3052647at2759"/>
<reference evidence="2" key="1">
    <citation type="submission" date="2014-04" db="EMBL/GenBank/DDBJ databases">
        <title>Evolutionary Origins and Diversification of the Mycorrhizal Mutualists.</title>
        <authorList>
            <consortium name="DOE Joint Genome Institute"/>
            <consortium name="Mycorrhizal Genomics Consortium"/>
            <person name="Kohler A."/>
            <person name="Kuo A."/>
            <person name="Nagy L.G."/>
            <person name="Floudas D."/>
            <person name="Copeland A."/>
            <person name="Barry K.W."/>
            <person name="Cichocki N."/>
            <person name="Veneault-Fourrey C."/>
            <person name="LaButti K."/>
            <person name="Lindquist E.A."/>
            <person name="Lipzen A."/>
            <person name="Lundell T."/>
            <person name="Morin E."/>
            <person name="Murat C."/>
            <person name="Riley R."/>
            <person name="Ohm R."/>
            <person name="Sun H."/>
            <person name="Tunlid A."/>
            <person name="Henrissat B."/>
            <person name="Grigoriev I.V."/>
            <person name="Hibbett D.S."/>
            <person name="Martin F."/>
        </authorList>
    </citation>
    <scope>NUCLEOTIDE SEQUENCE [LARGE SCALE GENOMIC DNA]</scope>
    <source>
        <strain evidence="2">FD-334 SS-4</strain>
    </source>
</reference>
<dbReference type="AlphaFoldDB" id="A0A0D2N814"/>
<protein>
    <submittedName>
        <fullName evidence="1">Uncharacterized protein</fullName>
    </submittedName>
</protein>
<organism evidence="1 2">
    <name type="scientific">Hypholoma sublateritium (strain FD-334 SS-4)</name>
    <dbReference type="NCBI Taxonomy" id="945553"/>
    <lineage>
        <taxon>Eukaryota</taxon>
        <taxon>Fungi</taxon>
        <taxon>Dikarya</taxon>
        <taxon>Basidiomycota</taxon>
        <taxon>Agaricomycotina</taxon>
        <taxon>Agaricomycetes</taxon>
        <taxon>Agaricomycetidae</taxon>
        <taxon>Agaricales</taxon>
        <taxon>Agaricineae</taxon>
        <taxon>Strophariaceae</taxon>
        <taxon>Hypholoma</taxon>
    </lineage>
</organism>
<dbReference type="EMBL" id="KN817651">
    <property type="protein sequence ID" value="KJA15214.1"/>
    <property type="molecule type" value="Genomic_DNA"/>
</dbReference>
<evidence type="ECO:0000313" key="1">
    <source>
        <dbReference type="EMBL" id="KJA15214.1"/>
    </source>
</evidence>
<gene>
    <name evidence="1" type="ORF">HYPSUDRAFT_220163</name>
</gene>
<dbReference type="Proteomes" id="UP000054270">
    <property type="component" value="Unassembled WGS sequence"/>
</dbReference>
<sequence length="92" mass="10053">MQQFLLIDDTDPAIQYDGLDLTIPGPSFSQYFYNNTFHQLIAPSAPSGLSFDFYGTDIIVGGAIFLQDPQLTDQQPFSAQCTIDGTPVPFAS</sequence>
<accession>A0A0D2N814</accession>